<accession>A0ABT2ANU3</accession>
<evidence type="ECO:0000313" key="1">
    <source>
        <dbReference type="EMBL" id="MCS0597874.1"/>
    </source>
</evidence>
<comment type="caution">
    <text evidence="1">The sequence shown here is derived from an EMBL/GenBank/DDBJ whole genome shotgun (WGS) entry which is preliminary data.</text>
</comment>
<evidence type="ECO:0000313" key="2">
    <source>
        <dbReference type="Proteomes" id="UP001206572"/>
    </source>
</evidence>
<protein>
    <submittedName>
        <fullName evidence="1">DUF3108 domain-containing protein</fullName>
    </submittedName>
</protein>
<dbReference type="EMBL" id="JANUHA010000011">
    <property type="protein sequence ID" value="MCS0597874.1"/>
    <property type="molecule type" value="Genomic_DNA"/>
</dbReference>
<keyword evidence="2" id="KW-1185">Reference proteome</keyword>
<gene>
    <name evidence="1" type="ORF">NX780_16110</name>
</gene>
<name>A0ABT2ANU3_9BURK</name>
<dbReference type="RefSeq" id="WP_258828895.1">
    <property type="nucleotide sequence ID" value="NZ_JANUHA010000011.1"/>
</dbReference>
<organism evidence="1 2">
    <name type="scientific">Massilia agri</name>
    <dbReference type="NCBI Taxonomy" id="1886785"/>
    <lineage>
        <taxon>Bacteria</taxon>
        <taxon>Pseudomonadati</taxon>
        <taxon>Pseudomonadota</taxon>
        <taxon>Betaproteobacteria</taxon>
        <taxon>Burkholderiales</taxon>
        <taxon>Oxalobacteraceae</taxon>
        <taxon>Telluria group</taxon>
        <taxon>Massilia</taxon>
    </lineage>
</organism>
<proteinExistence type="predicted"/>
<dbReference type="InterPro" id="IPR021457">
    <property type="entry name" value="DUF3108"/>
</dbReference>
<dbReference type="Proteomes" id="UP001206572">
    <property type="component" value="Unassembled WGS sequence"/>
</dbReference>
<dbReference type="Pfam" id="PF11306">
    <property type="entry name" value="DUF3108"/>
    <property type="match status" value="1"/>
</dbReference>
<reference evidence="1 2" key="1">
    <citation type="submission" date="2022-08" db="EMBL/GenBank/DDBJ databases">
        <title>Reclassification of Massilia species as members of the genera Telluria, Duganella, Pseudoduganella, Mokoshia gen. nov. and Zemynaea gen. nov. using orthogonal and non-orthogonal genome-based approaches.</title>
        <authorList>
            <person name="Bowman J.P."/>
        </authorList>
    </citation>
    <scope>NUCLEOTIDE SEQUENCE [LARGE SCALE GENOMIC DNA]</scope>
    <source>
        <strain evidence="1 2">JCM 31661</strain>
    </source>
</reference>
<sequence>MLGRHARLLALCGLSLLLHLIVIAWLETRISAPLPLIGNPALAVRLTDVTPVAPAPAAPAAALPSPMPALPAPAPVQASVEAAPAPARPAPPQPAGGVAAAEMPSRYRVTVPPSATLRYALRSADGSDGEALLDWQTDGVNYRLALDGITGAIESEGGTDDAGIAPLRARYRLGAGSAAIAFERERGAIVLESLGRSVQDTPGSQDGASVLMQLAGIGLADPDQLQDMVDIYVGRLDGAAVERFQVLGKETVETPLGAMETLHLARAGAARLEVWLAPEQGWLPVQLRATAPDGSVRTQVVKEIRRAPAP</sequence>